<protein>
    <submittedName>
        <fullName evidence="1">Uncharacterized protein</fullName>
    </submittedName>
</protein>
<accession>A0A1M5C179</accession>
<dbReference type="AlphaFoldDB" id="A0A1M5C179"/>
<organism evidence="1 2">
    <name type="scientific">Ornithinibacillus halophilus</name>
    <dbReference type="NCBI Taxonomy" id="930117"/>
    <lineage>
        <taxon>Bacteria</taxon>
        <taxon>Bacillati</taxon>
        <taxon>Bacillota</taxon>
        <taxon>Bacilli</taxon>
        <taxon>Bacillales</taxon>
        <taxon>Bacillaceae</taxon>
        <taxon>Ornithinibacillus</taxon>
    </lineage>
</organism>
<gene>
    <name evidence="1" type="ORF">SAMN05216225_10017</name>
</gene>
<dbReference type="RefSeq" id="WP_072886704.1">
    <property type="nucleotide sequence ID" value="NZ_FQVW01000001.1"/>
</dbReference>
<dbReference type="STRING" id="930117.SAMN05216225_10017"/>
<dbReference type="EMBL" id="FQVW01000001">
    <property type="protein sequence ID" value="SHF48367.1"/>
    <property type="molecule type" value="Genomic_DNA"/>
</dbReference>
<evidence type="ECO:0000313" key="2">
    <source>
        <dbReference type="Proteomes" id="UP000183988"/>
    </source>
</evidence>
<proteinExistence type="predicted"/>
<dbReference type="OrthoDB" id="2828299at2"/>
<reference evidence="1 2" key="1">
    <citation type="submission" date="2016-11" db="EMBL/GenBank/DDBJ databases">
        <authorList>
            <person name="Jaros S."/>
            <person name="Januszkiewicz K."/>
            <person name="Wedrychowicz H."/>
        </authorList>
    </citation>
    <scope>NUCLEOTIDE SEQUENCE [LARGE SCALE GENOMIC DNA]</scope>
    <source>
        <strain evidence="1 2">IBRC-M 10683</strain>
    </source>
</reference>
<dbReference type="Proteomes" id="UP000183988">
    <property type="component" value="Unassembled WGS sequence"/>
</dbReference>
<keyword evidence="2" id="KW-1185">Reference proteome</keyword>
<evidence type="ECO:0000313" key="1">
    <source>
        <dbReference type="EMBL" id="SHF48367.1"/>
    </source>
</evidence>
<name>A0A1M5C179_9BACI</name>
<sequence>MRFVMETLKRDEKLELLPVIKMEIDYELLTLHDAMEENDTVLIIKTKERLKLLRKKLLEITDEKD</sequence>